<keyword evidence="2" id="KW-0812">Transmembrane</keyword>
<evidence type="ECO:0000256" key="2">
    <source>
        <dbReference type="SAM" id="Phobius"/>
    </source>
</evidence>
<keyword evidence="5" id="KW-1185">Reference proteome</keyword>
<reference evidence="4" key="2">
    <citation type="submission" date="2023-01" db="EMBL/GenBank/DDBJ databases">
        <authorList>
            <person name="Petersen C."/>
        </authorList>
    </citation>
    <scope>NUCLEOTIDE SEQUENCE</scope>
    <source>
        <strain evidence="4">IBT 17514</strain>
    </source>
</reference>
<feature type="chain" id="PRO_5041973077" description="Mid2 domain-containing protein" evidence="3">
    <location>
        <begin position="19"/>
        <end position="259"/>
    </location>
</feature>
<evidence type="ECO:0000313" key="4">
    <source>
        <dbReference type="EMBL" id="KAJ5712390.1"/>
    </source>
</evidence>
<feature type="region of interest" description="Disordered" evidence="1">
    <location>
        <begin position="68"/>
        <end position="162"/>
    </location>
</feature>
<comment type="caution">
    <text evidence="4">The sequence shown here is derived from an EMBL/GenBank/DDBJ whole genome shotgun (WGS) entry which is preliminary data.</text>
</comment>
<evidence type="ECO:0000313" key="5">
    <source>
        <dbReference type="Proteomes" id="UP001215712"/>
    </source>
</evidence>
<protein>
    <recommendedName>
        <fullName evidence="6">Mid2 domain-containing protein</fullName>
    </recommendedName>
</protein>
<keyword evidence="3" id="KW-0732">Signal</keyword>
<name>A0AAD6HFS3_9EURO</name>
<proteinExistence type="predicted"/>
<accession>A0AAD6HFS3</accession>
<dbReference type="Proteomes" id="UP001215712">
    <property type="component" value="Unassembled WGS sequence"/>
</dbReference>
<gene>
    <name evidence="4" type="ORF">N7493_008858</name>
</gene>
<evidence type="ECO:0000256" key="1">
    <source>
        <dbReference type="SAM" id="MobiDB-lite"/>
    </source>
</evidence>
<feature type="compositionally biased region" description="Low complexity" evidence="1">
    <location>
        <begin position="68"/>
        <end position="158"/>
    </location>
</feature>
<dbReference type="AlphaFoldDB" id="A0AAD6HFS3"/>
<keyword evidence="2" id="KW-0472">Membrane</keyword>
<evidence type="ECO:0008006" key="6">
    <source>
        <dbReference type="Google" id="ProtNLM"/>
    </source>
</evidence>
<feature type="region of interest" description="Disordered" evidence="1">
    <location>
        <begin position="210"/>
        <end position="259"/>
    </location>
</feature>
<organism evidence="4 5">
    <name type="scientific">Penicillium malachiteum</name>
    <dbReference type="NCBI Taxonomy" id="1324776"/>
    <lineage>
        <taxon>Eukaryota</taxon>
        <taxon>Fungi</taxon>
        <taxon>Dikarya</taxon>
        <taxon>Ascomycota</taxon>
        <taxon>Pezizomycotina</taxon>
        <taxon>Eurotiomycetes</taxon>
        <taxon>Eurotiomycetidae</taxon>
        <taxon>Eurotiales</taxon>
        <taxon>Aspergillaceae</taxon>
        <taxon>Penicillium</taxon>
    </lineage>
</organism>
<feature type="transmembrane region" description="Helical" evidence="2">
    <location>
        <begin position="167"/>
        <end position="189"/>
    </location>
</feature>
<dbReference type="EMBL" id="JAQJAN010000013">
    <property type="protein sequence ID" value="KAJ5712390.1"/>
    <property type="molecule type" value="Genomic_DNA"/>
</dbReference>
<feature type="signal peptide" evidence="3">
    <location>
        <begin position="1"/>
        <end position="18"/>
    </location>
</feature>
<keyword evidence="2" id="KW-1133">Transmembrane helix</keyword>
<sequence length="259" mass="26899">MQALLLLLLGAQLTGVTAHPYATKDVSLAAQTSEPASNFLGIDTDKLLRVFEFRDIEERDVIVARATTTDSTTSTTSTSTTSTSTSTTSTTSSTTTSSTTSTTSTSTTSSTTSTTTTTSSSSASSSASTTTSASTKTTTSATTTTTTAAATTTSSSSTSERDRRGNIAAIIFVCCLVSVFAGVAFLHCYKERALSKRIAARELLKATAMPSEVVPPTRNESSTNLLGDRSSVMLGDNVDSRAPTAQSNPVNREHDLGTY</sequence>
<evidence type="ECO:0000256" key="3">
    <source>
        <dbReference type="SAM" id="SignalP"/>
    </source>
</evidence>
<reference evidence="4" key="1">
    <citation type="journal article" date="2023" name="IMA Fungus">
        <title>Comparative genomic study of the Penicillium genus elucidates a diverse pangenome and 15 lateral gene transfer events.</title>
        <authorList>
            <person name="Petersen C."/>
            <person name="Sorensen T."/>
            <person name="Nielsen M.R."/>
            <person name="Sondergaard T.E."/>
            <person name="Sorensen J.L."/>
            <person name="Fitzpatrick D.A."/>
            <person name="Frisvad J.C."/>
            <person name="Nielsen K.L."/>
        </authorList>
    </citation>
    <scope>NUCLEOTIDE SEQUENCE</scope>
    <source>
        <strain evidence="4">IBT 17514</strain>
    </source>
</reference>